<dbReference type="Proteomes" id="UP000255365">
    <property type="component" value="Unassembled WGS sequence"/>
</dbReference>
<evidence type="ECO:0000313" key="3">
    <source>
        <dbReference type="EMBL" id="RDL24631.1"/>
    </source>
</evidence>
<dbReference type="InterPro" id="IPR025479">
    <property type="entry name" value="DUF4329"/>
</dbReference>
<evidence type="ECO:0000256" key="1">
    <source>
        <dbReference type="SAM" id="MobiDB-lite"/>
    </source>
</evidence>
<dbReference type="Pfam" id="PF14220">
    <property type="entry name" value="DUF4329"/>
    <property type="match status" value="1"/>
</dbReference>
<sequence>MDDVPGRIDRAANPPGKPKLPQVGPAFLTQEDAAYWAHRKIPLKPDREYGSVILQRPDGGFVATVPIAGEVTRFDFGTVIEVDAKGSYVHPNGYKCVANLHCHAALHDKIREHNPKWDELLVRLFISFFSDLDFVADVAARDFFPAAYLSGPDGTLLKYSPSGSSAEHSYYLWRRAGSPTGNPVGTYDVMSIINKVASVGELKVIASNADWGNSVGRVPADWKAGQSFSGGTVSDFPLMTRVCVSAEGAVRAALKTVDAQTSGLVLKSLTDEKYVATHPRPAGLAAWDPENWFPPGSDGQLKLPKGYALEGFYFASRPRPEEFPPSQRWLYENFFTPQEMADAIASRAKAERLAASGQPLSLYMQAKDDALLKYTFSGSQVETALGVKGTDGAGLQARLRSGSLRTQEFVSVVILAGRLQVLRGSALWARLGPVDIDWTPFANFSWPILSRAFLTADDAVRYAHEQIGQRREHTYAGYVFQREDKRFVVTEPLEGDIAVISRGELYPCDTKGNPVFPDDHVLYARYVSHKALSQLEPTDLLVRRWSRQDAALSLQMVSVEEARQVFLDNIPLYVSAAQNGLVMFVPDQTAMAQDLARRLGTAKHPGALARSLATGETLPQAFIKEQASAGRLTVLLNSELWGERGQITPDWISPAAPWAWKRPEHVAFGAVWASADEAAQERYARDTRLHDSEHAWFGFILKHKDREEYVATEMFPVGESRNNVFQLQSMFARQLAPPWYQFPEGFDRHAFFYSRQRVKHSLSDPRSWLAQYFIPPEDIAIATYYTQRRSVVESNKGIPLYMSTQDGALLKYERSSTSRLFDAAAPNLDLTLEFINRNLKQGKLLPEEFVRIVAGSGQLNVLRTSLCWNGAGRVDADWRPWMNLERRWLGPVFQSPGDAAVHARSQIPAFAKKTHGGLILKRPDGLYVATVPIEVSREDFDVTEIYPESSKTTGLFPAGCQVMARYRSRIGRGVSVLLSSVEKQAYLNMLSVDTLFTALTQASTDALDEYLFNPDGSLVCYQCGVLDRVRAHIASLLKDYKGLPADLDAKAIKQFIRTGELKPGDWIDSLAKAGNLRVIVGSQLWGAPRAVTHWTAFSADSLAPTQYRKALNAPVCSPLFIQADAAARYVHEAGPSRNNQTFGFILRSGEGSFMASVPVEVQRSSLALDRVFQNGQLPAGFELDSICIRAALPPLGSGLDDVRHVFVMPTDVQQARARADAPHGYKPVYFSCADGALLKLSLHSYEPGTFFDRLGQIELRPNSFATPEQAANDERDIASGTFNFTDYVRCMARAGTLEVIETSEHWSRHGVLGDDWQPRMSDVSSADRWIGNHSPALGPIFHHADDAARHAGTKASHEPVLGIGYEGAILGTSAANRFVPLEPIAYSANEDSPLSRIFRAPGDPATNLRNPAPRYPAGYTFVASHQFHLSGNTTLGGDADEVHANFAAPALLYAHTHELKKQGFAILDYYYSSPGGVLLKYTPVYKDEERDLLLTRTVAFEGGRWISRLSPGEFISRLSELGELRVLVAGYYWRQTGRIANHWRTHRQQPPSAGLTRSHDEL</sequence>
<proteinExistence type="predicted"/>
<feature type="region of interest" description="Disordered" evidence="1">
    <location>
        <begin position="1"/>
        <end position="23"/>
    </location>
</feature>
<name>A0A370SY12_PSEJE</name>
<feature type="domain" description="DUF4329" evidence="2">
    <location>
        <begin position="44"/>
        <end position="167"/>
    </location>
</feature>
<reference evidence="3 4" key="1">
    <citation type="submission" date="2018-07" db="EMBL/GenBank/DDBJ databases">
        <title>Genome sequencing of rice bacterial endophytes.</title>
        <authorList>
            <person name="Venturi V."/>
        </authorList>
    </citation>
    <scope>NUCLEOTIDE SEQUENCE [LARGE SCALE GENOMIC DNA]</scope>
    <source>
        <strain evidence="3 4">E2333</strain>
    </source>
</reference>
<accession>A0A370SY12</accession>
<evidence type="ECO:0000259" key="2">
    <source>
        <dbReference type="Pfam" id="PF14220"/>
    </source>
</evidence>
<dbReference type="EMBL" id="QRAV01000001">
    <property type="protein sequence ID" value="RDL24631.1"/>
    <property type="molecule type" value="Genomic_DNA"/>
</dbReference>
<dbReference type="RefSeq" id="WP_115145908.1">
    <property type="nucleotide sequence ID" value="NZ_QRAV01000001.1"/>
</dbReference>
<protein>
    <submittedName>
        <fullName evidence="3">Uncharacterized protein DUF4329</fullName>
    </submittedName>
</protein>
<evidence type="ECO:0000313" key="4">
    <source>
        <dbReference type="Proteomes" id="UP000255365"/>
    </source>
</evidence>
<comment type="caution">
    <text evidence="3">The sequence shown here is derived from an EMBL/GenBank/DDBJ whole genome shotgun (WGS) entry which is preliminary data.</text>
</comment>
<organism evidence="3 4">
    <name type="scientific">Pseudomonas jessenii</name>
    <dbReference type="NCBI Taxonomy" id="77298"/>
    <lineage>
        <taxon>Bacteria</taxon>
        <taxon>Pseudomonadati</taxon>
        <taxon>Pseudomonadota</taxon>
        <taxon>Gammaproteobacteria</taxon>
        <taxon>Pseudomonadales</taxon>
        <taxon>Pseudomonadaceae</taxon>
        <taxon>Pseudomonas</taxon>
    </lineage>
</organism>
<feature type="compositionally biased region" description="Basic and acidic residues" evidence="1">
    <location>
        <begin position="1"/>
        <end position="10"/>
    </location>
</feature>
<gene>
    <name evidence="3" type="ORF">DEU51_10197</name>
</gene>